<evidence type="ECO:0000256" key="2">
    <source>
        <dbReference type="SAM" id="Phobius"/>
    </source>
</evidence>
<keyword evidence="2" id="KW-0472">Membrane</keyword>
<gene>
    <name evidence="3" type="ORF">FHX53_001168</name>
</gene>
<evidence type="ECO:0000256" key="1">
    <source>
        <dbReference type="SAM" id="MobiDB-lite"/>
    </source>
</evidence>
<reference evidence="3 4" key="1">
    <citation type="submission" date="2020-07" db="EMBL/GenBank/DDBJ databases">
        <title>Sequencing the genomes of 1000 actinobacteria strains.</title>
        <authorList>
            <person name="Klenk H.-P."/>
        </authorList>
    </citation>
    <scope>NUCLEOTIDE SEQUENCE [LARGE SCALE GENOMIC DNA]</scope>
    <source>
        <strain evidence="3 4">DSM 19663</strain>
    </source>
</reference>
<dbReference type="AlphaFoldDB" id="A0A839E8R4"/>
<evidence type="ECO:0000313" key="4">
    <source>
        <dbReference type="Proteomes" id="UP000585905"/>
    </source>
</evidence>
<feature type="region of interest" description="Disordered" evidence="1">
    <location>
        <begin position="1"/>
        <end position="150"/>
    </location>
</feature>
<dbReference type="Proteomes" id="UP000585905">
    <property type="component" value="Unassembled WGS sequence"/>
</dbReference>
<dbReference type="EMBL" id="JACGWX010000002">
    <property type="protein sequence ID" value="MBA8847583.1"/>
    <property type="molecule type" value="Genomic_DNA"/>
</dbReference>
<evidence type="ECO:0000313" key="3">
    <source>
        <dbReference type="EMBL" id="MBA8847583.1"/>
    </source>
</evidence>
<name>A0A839E8R4_9MICO</name>
<sequence length="269" mass="26451">MPALGAHAPEPIARPSILGLLGMPSPTSVADDEPTAAPPAPVHPLGVPIISARRAPGPGANPTHIGRASSYITAPPAVAAAPASTSPPAGPPAHSAPPAHTAPVSHSATSAPAASPEALSRTAPSEPSLPPLDRQSVGRSSGRRYSPPPVRSTAATWALVTGLLPLLVSLFGNTVTTHLGTEAIEATASGVTSGAWAPVFVALSLVFVSNAALLTVCAITGVRGIRETANGVTRGRPLAVSGLAAGAVNLVLLVAGLVISISGLSTVLA</sequence>
<accession>A0A839E8R4</accession>
<organism evidence="3 4">
    <name type="scientific">Microcella alkalica</name>
    <dbReference type="NCBI Taxonomy" id="355930"/>
    <lineage>
        <taxon>Bacteria</taxon>
        <taxon>Bacillati</taxon>
        <taxon>Actinomycetota</taxon>
        <taxon>Actinomycetes</taxon>
        <taxon>Micrococcales</taxon>
        <taxon>Microbacteriaceae</taxon>
        <taxon>Microcella</taxon>
    </lineage>
</organism>
<comment type="caution">
    <text evidence="3">The sequence shown here is derived from an EMBL/GenBank/DDBJ whole genome shotgun (WGS) entry which is preliminary data.</text>
</comment>
<feature type="transmembrane region" description="Helical" evidence="2">
    <location>
        <begin position="243"/>
        <end position="268"/>
    </location>
</feature>
<keyword evidence="4" id="KW-1185">Reference proteome</keyword>
<protein>
    <recommendedName>
        <fullName evidence="5">DUF4190 domain-containing protein</fullName>
    </recommendedName>
</protein>
<feature type="compositionally biased region" description="Low complexity" evidence="1">
    <location>
        <begin position="96"/>
        <end position="118"/>
    </location>
</feature>
<evidence type="ECO:0008006" key="5">
    <source>
        <dbReference type="Google" id="ProtNLM"/>
    </source>
</evidence>
<keyword evidence="2" id="KW-0812">Transmembrane</keyword>
<feature type="transmembrane region" description="Helical" evidence="2">
    <location>
        <begin position="154"/>
        <end position="175"/>
    </location>
</feature>
<feature type="compositionally biased region" description="Low complexity" evidence="1">
    <location>
        <begin position="73"/>
        <end position="87"/>
    </location>
</feature>
<proteinExistence type="predicted"/>
<keyword evidence="2" id="KW-1133">Transmembrane helix</keyword>
<dbReference type="RefSeq" id="WP_182490403.1">
    <property type="nucleotide sequence ID" value="NZ_BAAAOV010000010.1"/>
</dbReference>
<feature type="transmembrane region" description="Helical" evidence="2">
    <location>
        <begin position="195"/>
        <end position="222"/>
    </location>
</feature>